<dbReference type="InterPro" id="IPR020845">
    <property type="entry name" value="AMP-binding_CS"/>
</dbReference>
<accession>A0A2U1K5L6</accession>
<dbReference type="OrthoDB" id="9765680at2"/>
<sequence length="519" mass="58040">MNEISVINRIAIGDILRRSAGRYPNKIALVEQDKQLTFKELDEISNQFANYLMSSGLKKGDRIATISTNSLEYVILSFGIAKAGLVWVPLNPGISLDEKRYILNQIDPKLLIGDAGLVKGIINELSEFCTNFLFIGSDVGESGNTFWSVIKGQEKIEPSVYIEDRDIAQIMYTSGTTGNPKGVMISHVAVYIASLGNIIEYESKPTDVVLMMMPYFHCAQHTFTTSALNIGAKTVIIKGFEPELLMKTINDEKITNMFGLPMMYRMLLDHPNRSKYDLSSLQKCTYAMAPMDRPTLERCINELNADFSLGTGQTEMYPATMMFKPDQQLQRFGSYWGVSSLINDTVILDDEGNIVPNGQIGEIVHRGPNVMSGYFMNEEATNESREYGWHHTGDLGYWDPDGQLVFVDRKKDVIKTGGENVASIKVEEAILSHGKVANAVAVGLPHEHWSEAVTAFVVPQPGESINEEEIIEHSKKHLGSFQVPKSVIILEELPMTTTGKIQKHILRNQYKDHYTQVKN</sequence>
<feature type="domain" description="AMP-dependent synthetase/ligase" evidence="3">
    <location>
        <begin position="16"/>
        <end position="375"/>
    </location>
</feature>
<dbReference type="Gene3D" id="3.30.300.30">
    <property type="match status" value="1"/>
</dbReference>
<dbReference type="GO" id="GO:0016878">
    <property type="term" value="F:acid-thiol ligase activity"/>
    <property type="evidence" value="ECO:0007669"/>
    <property type="project" value="UniProtKB-ARBA"/>
</dbReference>
<evidence type="ECO:0000259" key="4">
    <source>
        <dbReference type="Pfam" id="PF13193"/>
    </source>
</evidence>
<dbReference type="PANTHER" id="PTHR43767:SF1">
    <property type="entry name" value="NONRIBOSOMAL PEPTIDE SYNTHASE PES1 (EUROFUNG)-RELATED"/>
    <property type="match status" value="1"/>
</dbReference>
<organism evidence="5 6">
    <name type="scientific">Pueribacillus theae</name>
    <dbReference type="NCBI Taxonomy" id="2171751"/>
    <lineage>
        <taxon>Bacteria</taxon>
        <taxon>Bacillati</taxon>
        <taxon>Bacillota</taxon>
        <taxon>Bacilli</taxon>
        <taxon>Bacillales</taxon>
        <taxon>Bacillaceae</taxon>
        <taxon>Pueribacillus</taxon>
    </lineage>
</organism>
<evidence type="ECO:0000256" key="1">
    <source>
        <dbReference type="ARBA" id="ARBA00006432"/>
    </source>
</evidence>
<dbReference type="Proteomes" id="UP000245998">
    <property type="component" value="Unassembled WGS sequence"/>
</dbReference>
<dbReference type="SUPFAM" id="SSF56801">
    <property type="entry name" value="Acetyl-CoA synthetase-like"/>
    <property type="match status" value="1"/>
</dbReference>
<dbReference type="InterPro" id="IPR050237">
    <property type="entry name" value="ATP-dep_AMP-bd_enzyme"/>
</dbReference>
<dbReference type="PROSITE" id="PS00455">
    <property type="entry name" value="AMP_BINDING"/>
    <property type="match status" value="1"/>
</dbReference>
<dbReference type="Pfam" id="PF13193">
    <property type="entry name" value="AMP-binding_C"/>
    <property type="match status" value="1"/>
</dbReference>
<dbReference type="InterPro" id="IPR045851">
    <property type="entry name" value="AMP-bd_C_sf"/>
</dbReference>
<dbReference type="AlphaFoldDB" id="A0A2U1K5L6"/>
<evidence type="ECO:0000259" key="3">
    <source>
        <dbReference type="Pfam" id="PF00501"/>
    </source>
</evidence>
<gene>
    <name evidence="5" type="ORF">DCC39_03950</name>
</gene>
<dbReference type="InterPro" id="IPR025110">
    <property type="entry name" value="AMP-bd_C"/>
</dbReference>
<reference evidence="5 6" key="1">
    <citation type="submission" date="2018-04" db="EMBL/GenBank/DDBJ databases">
        <title>Camelliibacillus theae gen. nov., sp. nov., isolated from Pu'er tea.</title>
        <authorList>
            <person name="Niu L."/>
        </authorList>
    </citation>
    <scope>NUCLEOTIDE SEQUENCE [LARGE SCALE GENOMIC DNA]</scope>
    <source>
        <strain evidence="5 6">T8</strain>
    </source>
</reference>
<dbReference type="EMBL" id="QCZG01000005">
    <property type="protein sequence ID" value="PWA12807.1"/>
    <property type="molecule type" value="Genomic_DNA"/>
</dbReference>
<dbReference type="Pfam" id="PF00501">
    <property type="entry name" value="AMP-binding"/>
    <property type="match status" value="1"/>
</dbReference>
<dbReference type="InterPro" id="IPR000873">
    <property type="entry name" value="AMP-dep_synth/lig_dom"/>
</dbReference>
<dbReference type="FunFam" id="3.30.300.30:FF:000008">
    <property type="entry name" value="2,3-dihydroxybenzoate-AMP ligase"/>
    <property type="match status" value="1"/>
</dbReference>
<comment type="caution">
    <text evidence="5">The sequence shown here is derived from an EMBL/GenBank/DDBJ whole genome shotgun (WGS) entry which is preliminary data.</text>
</comment>
<dbReference type="RefSeq" id="WP_116553588.1">
    <property type="nucleotide sequence ID" value="NZ_QCZG01000005.1"/>
</dbReference>
<evidence type="ECO:0000313" key="5">
    <source>
        <dbReference type="EMBL" id="PWA12807.1"/>
    </source>
</evidence>
<name>A0A2U1K5L6_9BACI</name>
<evidence type="ECO:0000256" key="2">
    <source>
        <dbReference type="ARBA" id="ARBA00022598"/>
    </source>
</evidence>
<dbReference type="InterPro" id="IPR042099">
    <property type="entry name" value="ANL_N_sf"/>
</dbReference>
<keyword evidence="2" id="KW-0436">Ligase</keyword>
<evidence type="ECO:0000313" key="6">
    <source>
        <dbReference type="Proteomes" id="UP000245998"/>
    </source>
</evidence>
<dbReference type="Gene3D" id="3.40.50.12780">
    <property type="entry name" value="N-terminal domain of ligase-like"/>
    <property type="match status" value="1"/>
</dbReference>
<dbReference type="PANTHER" id="PTHR43767">
    <property type="entry name" value="LONG-CHAIN-FATTY-ACID--COA LIGASE"/>
    <property type="match status" value="1"/>
</dbReference>
<feature type="domain" description="AMP-binding enzyme C-terminal" evidence="4">
    <location>
        <begin position="425"/>
        <end position="500"/>
    </location>
</feature>
<keyword evidence="6" id="KW-1185">Reference proteome</keyword>
<protein>
    <submittedName>
        <fullName evidence="5">AMP-dependent synthetase</fullName>
    </submittedName>
</protein>
<proteinExistence type="inferred from homology"/>
<comment type="similarity">
    <text evidence="1">Belongs to the ATP-dependent AMP-binding enzyme family.</text>
</comment>